<name>A0ABD5NMB5_9EURY</name>
<organism evidence="2 3">
    <name type="scientific">Halovivax cerinus</name>
    <dbReference type="NCBI Taxonomy" id="1487865"/>
    <lineage>
        <taxon>Archaea</taxon>
        <taxon>Methanobacteriati</taxon>
        <taxon>Methanobacteriota</taxon>
        <taxon>Stenosarchaea group</taxon>
        <taxon>Halobacteria</taxon>
        <taxon>Halobacteriales</taxon>
        <taxon>Natrialbaceae</taxon>
        <taxon>Halovivax</taxon>
    </lineage>
</organism>
<evidence type="ECO:0000256" key="1">
    <source>
        <dbReference type="SAM" id="Phobius"/>
    </source>
</evidence>
<dbReference type="Proteomes" id="UP001595846">
    <property type="component" value="Unassembled WGS sequence"/>
</dbReference>
<evidence type="ECO:0000313" key="3">
    <source>
        <dbReference type="Proteomes" id="UP001595846"/>
    </source>
</evidence>
<feature type="transmembrane region" description="Helical" evidence="1">
    <location>
        <begin position="92"/>
        <end position="116"/>
    </location>
</feature>
<comment type="caution">
    <text evidence="2">The sequence shown here is derived from an EMBL/GenBank/DDBJ whole genome shotgun (WGS) entry which is preliminary data.</text>
</comment>
<feature type="transmembrane region" description="Helical" evidence="1">
    <location>
        <begin position="61"/>
        <end position="80"/>
    </location>
</feature>
<keyword evidence="1" id="KW-0812">Transmembrane</keyword>
<dbReference type="InterPro" id="IPR040493">
    <property type="entry name" value="DUF5518"/>
</dbReference>
<dbReference type="AlphaFoldDB" id="A0ABD5NMB5"/>
<reference evidence="2 3" key="1">
    <citation type="journal article" date="2019" name="Int. J. Syst. Evol. Microbiol.">
        <title>The Global Catalogue of Microorganisms (GCM) 10K type strain sequencing project: providing services to taxonomists for standard genome sequencing and annotation.</title>
        <authorList>
            <consortium name="The Broad Institute Genomics Platform"/>
            <consortium name="The Broad Institute Genome Sequencing Center for Infectious Disease"/>
            <person name="Wu L."/>
            <person name="Ma J."/>
        </authorList>
    </citation>
    <scope>NUCLEOTIDE SEQUENCE [LARGE SCALE GENOMIC DNA]</scope>
    <source>
        <strain evidence="2 3">IBRC-M 10256</strain>
    </source>
</reference>
<gene>
    <name evidence="2" type="ORF">ACFOUR_06210</name>
</gene>
<protein>
    <submittedName>
        <fullName evidence="2">DUF5518 domain-containing protein</fullName>
    </submittedName>
</protein>
<proteinExistence type="predicted"/>
<sequence>MREKVHRFPAIDLLLGAASIPITLIVTPEPSSIDISPVLVAGFVSGLYYERRSESVRHAGFRTGLVGGVPIVWSSIDFVVSELSAPSYLPALAILVGAIWFTFALLVTAFVTAICARAGGWTSSTVSGAVRQ</sequence>
<dbReference type="Pfam" id="PF17647">
    <property type="entry name" value="DUF5518"/>
    <property type="match status" value="1"/>
</dbReference>
<dbReference type="RefSeq" id="WP_256530654.1">
    <property type="nucleotide sequence ID" value="NZ_CP101824.1"/>
</dbReference>
<accession>A0ABD5NMB5</accession>
<dbReference type="EMBL" id="JBHSAQ010000002">
    <property type="protein sequence ID" value="MFC3957965.1"/>
    <property type="molecule type" value="Genomic_DNA"/>
</dbReference>
<keyword evidence="1" id="KW-1133">Transmembrane helix</keyword>
<keyword evidence="3" id="KW-1185">Reference proteome</keyword>
<evidence type="ECO:0000313" key="2">
    <source>
        <dbReference type="EMBL" id="MFC3957965.1"/>
    </source>
</evidence>
<dbReference type="GeneID" id="73903346"/>
<keyword evidence="1" id="KW-0472">Membrane</keyword>